<evidence type="ECO:0000313" key="11">
    <source>
        <dbReference type="Proteomes" id="UP000243688"/>
    </source>
</evidence>
<feature type="binding site" evidence="8">
    <location>
        <position position="181"/>
    </location>
    <ligand>
        <name>Zn(2+)</name>
        <dbReference type="ChEBI" id="CHEBI:29105"/>
        <label>2</label>
    </ligand>
</feature>
<comment type="function">
    <text evidence="8">Endonuclease IV plays a role in DNA repair. It cleaves phosphodiester bonds at apurinic or apyrimidinic (AP) sites, generating a 3'-hydroxyl group and a 5'-terminal sugar phosphate.</text>
</comment>
<comment type="catalytic activity">
    <reaction evidence="8">
        <text>Endonucleolytic cleavage to 5'-phosphooligonucleotide end-products.</text>
        <dbReference type="EC" id="3.1.21.2"/>
    </reaction>
</comment>
<keyword evidence="4 8" id="KW-0227">DNA damage</keyword>
<feature type="domain" description="Xylose isomerase-like TIM barrel" evidence="9">
    <location>
        <begin position="23"/>
        <end position="266"/>
    </location>
</feature>
<keyword evidence="8" id="KW-0255">Endonuclease</keyword>
<sequence length="378" mass="43015">MDKLKIGSHVSFSERGLLNAAEEAISYGSSTFMIYTGAPQNTKRKPMEEQYVEEGLRLMREHGIGEIVVHAPYIINLGSYKRDTFELAVRFLQDEIRRTAYLGVKQIVLHPGSYTDKDPEYGLARIAEGLNEVLDGTSDTDVCIALETMAGKGSELGRTFEELARMIDAVRQNDRLTVCFDTCHVHDAGYDIVRDLDGVLERFDRIIGLDRLTVVHLNDSKNPVGSAKDRHAPLGSGWIGFEAIKRVVDHEKLRNLPFILETPWIGKDKNALRPMYEVEIALLRGNPAERFGAGFIEDVERLHHFFEKMDIHPRRYVLETWETLKNGAKSKKTDAREPMERLYDLVVEHGLFSDLTEEQINHRLTAFFAGREWLKAAV</sequence>
<dbReference type="InterPro" id="IPR018246">
    <property type="entry name" value="AP_endonuc_F2_Zn_BS"/>
</dbReference>
<evidence type="ECO:0000256" key="5">
    <source>
        <dbReference type="ARBA" id="ARBA00022801"/>
    </source>
</evidence>
<dbReference type="InterPro" id="IPR013022">
    <property type="entry name" value="Xyl_isomerase-like_TIM-brl"/>
</dbReference>
<feature type="binding site" evidence="8">
    <location>
        <position position="110"/>
    </location>
    <ligand>
        <name>Zn(2+)</name>
        <dbReference type="ChEBI" id="CHEBI:29105"/>
        <label>1</label>
    </ligand>
</feature>
<name>A0A2A6DX74_9BACL</name>
<accession>A0A2A6DX74</accession>
<dbReference type="EMBL" id="MOXJ01000048">
    <property type="protein sequence ID" value="PDO09292.1"/>
    <property type="molecule type" value="Genomic_DNA"/>
</dbReference>
<dbReference type="GO" id="GO:0006284">
    <property type="term" value="P:base-excision repair"/>
    <property type="evidence" value="ECO:0007669"/>
    <property type="project" value="TreeGrafter"/>
</dbReference>
<evidence type="ECO:0000256" key="1">
    <source>
        <dbReference type="ARBA" id="ARBA00005340"/>
    </source>
</evidence>
<dbReference type="InterPro" id="IPR036237">
    <property type="entry name" value="Xyl_isomerase-like_sf"/>
</dbReference>
<feature type="binding site" evidence="8">
    <location>
        <position position="184"/>
    </location>
    <ligand>
        <name>Zn(2+)</name>
        <dbReference type="ChEBI" id="CHEBI:29105"/>
        <label>3</label>
    </ligand>
</feature>
<dbReference type="SUPFAM" id="SSF51658">
    <property type="entry name" value="Xylose isomerase-like"/>
    <property type="match status" value="1"/>
</dbReference>
<dbReference type="EC" id="3.1.21.2" evidence="8"/>
<dbReference type="PROSITE" id="PS00731">
    <property type="entry name" value="AP_NUCLEASE_F2_3"/>
    <property type="match status" value="1"/>
</dbReference>
<keyword evidence="3 8" id="KW-0479">Metal-binding</keyword>
<dbReference type="GO" id="GO:0008081">
    <property type="term" value="F:phosphoric diester hydrolase activity"/>
    <property type="evidence" value="ECO:0007669"/>
    <property type="project" value="TreeGrafter"/>
</dbReference>
<dbReference type="PANTHER" id="PTHR21445:SF0">
    <property type="entry name" value="APURINIC-APYRIMIDINIC ENDONUCLEASE"/>
    <property type="match status" value="1"/>
</dbReference>
<feature type="binding site" evidence="8">
    <location>
        <position position="261"/>
    </location>
    <ligand>
        <name>Zn(2+)</name>
        <dbReference type="ChEBI" id="CHEBI:29105"/>
        <label>2</label>
    </ligand>
</feature>
<dbReference type="SMART" id="SM00518">
    <property type="entry name" value="AP2Ec"/>
    <property type="match status" value="1"/>
</dbReference>
<dbReference type="FunFam" id="3.20.20.150:FF:000001">
    <property type="entry name" value="Probable endonuclease 4"/>
    <property type="match status" value="1"/>
</dbReference>
<feature type="binding site" evidence="8">
    <location>
        <position position="147"/>
    </location>
    <ligand>
        <name>Zn(2+)</name>
        <dbReference type="ChEBI" id="CHEBI:29105"/>
        <label>2</label>
    </ligand>
</feature>
<dbReference type="Gene3D" id="3.20.20.150">
    <property type="entry name" value="Divalent-metal-dependent TIM barrel enzymes"/>
    <property type="match status" value="1"/>
</dbReference>
<keyword evidence="7 8" id="KW-0234">DNA repair</keyword>
<dbReference type="PROSITE" id="PS51432">
    <property type="entry name" value="AP_NUCLEASE_F2_4"/>
    <property type="match status" value="1"/>
</dbReference>
<comment type="similarity">
    <text evidence="1 8">Belongs to the AP endonuclease 2 family.</text>
</comment>
<evidence type="ECO:0000256" key="3">
    <source>
        <dbReference type="ARBA" id="ARBA00022723"/>
    </source>
</evidence>
<evidence type="ECO:0000256" key="4">
    <source>
        <dbReference type="ARBA" id="ARBA00022763"/>
    </source>
</evidence>
<dbReference type="GO" id="GO:0008833">
    <property type="term" value="F:deoxyribonuclease IV (phage-T4-induced) activity"/>
    <property type="evidence" value="ECO:0007669"/>
    <property type="project" value="UniProtKB-UniRule"/>
</dbReference>
<evidence type="ECO:0000256" key="2">
    <source>
        <dbReference type="ARBA" id="ARBA00022722"/>
    </source>
</evidence>
<feature type="binding site" evidence="8">
    <location>
        <position position="147"/>
    </location>
    <ligand>
        <name>Zn(2+)</name>
        <dbReference type="ChEBI" id="CHEBI:29105"/>
        <label>1</label>
    </ligand>
</feature>
<dbReference type="PANTHER" id="PTHR21445">
    <property type="entry name" value="ENDONUCLEASE IV ENDODEOXYRIBONUCLEASE IV"/>
    <property type="match status" value="1"/>
</dbReference>
<proteinExistence type="inferred from homology"/>
<evidence type="ECO:0000256" key="8">
    <source>
        <dbReference type="HAMAP-Rule" id="MF_00152"/>
    </source>
</evidence>
<dbReference type="InterPro" id="IPR001719">
    <property type="entry name" value="AP_endonuc_2"/>
</dbReference>
<keyword evidence="2 8" id="KW-0540">Nuclease</keyword>
<protein>
    <recommendedName>
        <fullName evidence="8">Probable endonuclease 4</fullName>
        <ecNumber evidence="8">3.1.21.2</ecNumber>
    </recommendedName>
    <alternativeName>
        <fullName evidence="8">Endodeoxyribonuclease IV</fullName>
    </alternativeName>
    <alternativeName>
        <fullName evidence="8">Endonuclease IV</fullName>
    </alternativeName>
</protein>
<evidence type="ECO:0000313" key="10">
    <source>
        <dbReference type="EMBL" id="PDO09292.1"/>
    </source>
</evidence>
<dbReference type="AlphaFoldDB" id="A0A2A6DX74"/>
<evidence type="ECO:0000256" key="7">
    <source>
        <dbReference type="ARBA" id="ARBA00023204"/>
    </source>
</evidence>
<dbReference type="Pfam" id="PF01261">
    <property type="entry name" value="AP_endonuc_2"/>
    <property type="match status" value="1"/>
</dbReference>
<organism evidence="10 11">
    <name type="scientific">Candidatus Reconcilbacillus cellulovorans</name>
    <dbReference type="NCBI Taxonomy" id="1906605"/>
    <lineage>
        <taxon>Bacteria</taxon>
        <taxon>Bacillati</taxon>
        <taxon>Bacillota</taxon>
        <taxon>Bacilli</taxon>
        <taxon>Bacillales</taxon>
        <taxon>Paenibacillaceae</taxon>
        <taxon>Candidatus Reconcilbacillus</taxon>
    </lineage>
</organism>
<dbReference type="GO" id="GO:0008270">
    <property type="term" value="F:zinc ion binding"/>
    <property type="evidence" value="ECO:0007669"/>
    <property type="project" value="UniProtKB-UniRule"/>
</dbReference>
<dbReference type="CDD" id="cd00019">
    <property type="entry name" value="AP2Ec"/>
    <property type="match status" value="1"/>
</dbReference>
<evidence type="ECO:0000256" key="6">
    <source>
        <dbReference type="ARBA" id="ARBA00022833"/>
    </source>
</evidence>
<feature type="binding site" evidence="8">
    <location>
        <position position="70"/>
    </location>
    <ligand>
        <name>Zn(2+)</name>
        <dbReference type="ChEBI" id="CHEBI:29105"/>
        <label>1</label>
    </ligand>
</feature>
<dbReference type="HAMAP" id="MF_00152">
    <property type="entry name" value="Nfo"/>
    <property type="match status" value="1"/>
</dbReference>
<dbReference type="NCBIfam" id="NF002196">
    <property type="entry name" value="PRK01060.1-1"/>
    <property type="match status" value="1"/>
</dbReference>
<gene>
    <name evidence="8" type="primary">nfo</name>
    <name evidence="10" type="ORF">BLM47_13340</name>
</gene>
<dbReference type="GO" id="GO:0003677">
    <property type="term" value="F:DNA binding"/>
    <property type="evidence" value="ECO:0007669"/>
    <property type="project" value="InterPro"/>
</dbReference>
<comment type="cofactor">
    <cofactor evidence="8">
        <name>Zn(2+)</name>
        <dbReference type="ChEBI" id="CHEBI:29105"/>
    </cofactor>
    <text evidence="8">Binds 3 Zn(2+) ions.</text>
</comment>
<dbReference type="GO" id="GO:0003906">
    <property type="term" value="F:DNA-(apurinic or apyrimidinic site) endonuclease activity"/>
    <property type="evidence" value="ECO:0007669"/>
    <property type="project" value="TreeGrafter"/>
</dbReference>
<feature type="binding site" evidence="8">
    <location>
        <position position="216"/>
    </location>
    <ligand>
        <name>Zn(2+)</name>
        <dbReference type="ChEBI" id="CHEBI:29105"/>
        <label>2</label>
    </ligand>
</feature>
<feature type="binding site" evidence="8">
    <location>
        <position position="229"/>
    </location>
    <ligand>
        <name>Zn(2+)</name>
        <dbReference type="ChEBI" id="CHEBI:29105"/>
        <label>3</label>
    </ligand>
</feature>
<reference evidence="10 11" key="1">
    <citation type="submission" date="2016-12" db="EMBL/GenBank/DDBJ databases">
        <title>Candidatus Reconcilibacillus cellulovorans genome.</title>
        <authorList>
            <person name="Kolinko S."/>
            <person name="Wu Y.-W."/>
            <person name="Tachea F."/>
            <person name="Denzel E."/>
            <person name="Hiras J."/>
            <person name="Baecker N."/>
            <person name="Chan L.J."/>
            <person name="Eichorst S.A."/>
            <person name="Frey D."/>
            <person name="Adams P.D."/>
            <person name="Pray T."/>
            <person name="Tanjore D."/>
            <person name="Petzold C.J."/>
            <person name="Gladden J.M."/>
            <person name="Simmons B.A."/>
            <person name="Singer S.W."/>
        </authorList>
    </citation>
    <scope>NUCLEOTIDE SEQUENCE [LARGE SCALE GENOMIC DNA]</scope>
    <source>
        <strain evidence="10">JTherm</strain>
    </source>
</reference>
<dbReference type="NCBIfam" id="TIGR00587">
    <property type="entry name" value="nfo"/>
    <property type="match status" value="1"/>
</dbReference>
<feature type="binding site" evidence="8">
    <location>
        <position position="231"/>
    </location>
    <ligand>
        <name>Zn(2+)</name>
        <dbReference type="ChEBI" id="CHEBI:29105"/>
        <label>3</label>
    </ligand>
</feature>
<dbReference type="Proteomes" id="UP000243688">
    <property type="component" value="Unassembled WGS sequence"/>
</dbReference>
<keyword evidence="5 8" id="KW-0378">Hydrolase</keyword>
<dbReference type="PROSITE" id="PS00729">
    <property type="entry name" value="AP_NUCLEASE_F2_1"/>
    <property type="match status" value="1"/>
</dbReference>
<evidence type="ECO:0000259" key="9">
    <source>
        <dbReference type="Pfam" id="PF01261"/>
    </source>
</evidence>
<comment type="caution">
    <text evidence="10">The sequence shown here is derived from an EMBL/GenBank/DDBJ whole genome shotgun (WGS) entry which is preliminary data.</text>
</comment>
<keyword evidence="6 8" id="KW-0862">Zinc</keyword>